<dbReference type="InterPro" id="IPR013328">
    <property type="entry name" value="6PGD_dom2"/>
</dbReference>
<dbReference type="AlphaFoldDB" id="A0A1H3LV47"/>
<keyword evidence="8" id="KW-1185">Reference proteome</keyword>
<evidence type="ECO:0000259" key="6">
    <source>
        <dbReference type="Pfam" id="PF14833"/>
    </source>
</evidence>
<evidence type="ECO:0000256" key="4">
    <source>
        <dbReference type="PIRSR" id="PIRSR000103-1"/>
    </source>
</evidence>
<dbReference type="InterPro" id="IPR029154">
    <property type="entry name" value="HIBADH-like_NADP-bd"/>
</dbReference>
<dbReference type="GO" id="GO:0050661">
    <property type="term" value="F:NADP binding"/>
    <property type="evidence" value="ECO:0007669"/>
    <property type="project" value="InterPro"/>
</dbReference>
<protein>
    <submittedName>
        <fullName evidence="7">3-hydroxyisobutyrate dehydrogenase</fullName>
    </submittedName>
</protein>
<dbReference type="Pfam" id="PF03446">
    <property type="entry name" value="NAD_binding_2"/>
    <property type="match status" value="1"/>
</dbReference>
<dbReference type="GO" id="GO:0016491">
    <property type="term" value="F:oxidoreductase activity"/>
    <property type="evidence" value="ECO:0007669"/>
    <property type="project" value="UniProtKB-KW"/>
</dbReference>
<dbReference type="SUPFAM" id="SSF48179">
    <property type="entry name" value="6-phosphogluconate dehydrogenase C-terminal domain-like"/>
    <property type="match status" value="1"/>
</dbReference>
<evidence type="ECO:0000256" key="3">
    <source>
        <dbReference type="ARBA" id="ARBA00023027"/>
    </source>
</evidence>
<dbReference type="STRING" id="381665.SAMN05216554_1152"/>
<dbReference type="Proteomes" id="UP000198891">
    <property type="component" value="Unassembled WGS sequence"/>
</dbReference>
<dbReference type="EMBL" id="FNPZ01000001">
    <property type="protein sequence ID" value="SDY68417.1"/>
    <property type="molecule type" value="Genomic_DNA"/>
</dbReference>
<evidence type="ECO:0000259" key="5">
    <source>
        <dbReference type="Pfam" id="PF03446"/>
    </source>
</evidence>
<dbReference type="Gene3D" id="3.40.50.720">
    <property type="entry name" value="NAD(P)-binding Rossmann-like Domain"/>
    <property type="match status" value="1"/>
</dbReference>
<dbReference type="PANTHER" id="PTHR43060">
    <property type="entry name" value="3-HYDROXYISOBUTYRATE DEHYDROGENASE-LIKE 1, MITOCHONDRIAL-RELATED"/>
    <property type="match status" value="1"/>
</dbReference>
<accession>A0A1H3LV47</accession>
<dbReference type="Gene3D" id="1.10.1040.10">
    <property type="entry name" value="N-(1-d-carboxylethyl)-l-norvaline Dehydrogenase, domain 2"/>
    <property type="match status" value="1"/>
</dbReference>
<dbReference type="GO" id="GO:0051287">
    <property type="term" value="F:NAD binding"/>
    <property type="evidence" value="ECO:0007669"/>
    <property type="project" value="InterPro"/>
</dbReference>
<proteinExistence type="inferred from homology"/>
<comment type="similarity">
    <text evidence="1">Belongs to the HIBADH-related family.</text>
</comment>
<dbReference type="InterPro" id="IPR008927">
    <property type="entry name" value="6-PGluconate_DH-like_C_sf"/>
</dbReference>
<evidence type="ECO:0000313" key="8">
    <source>
        <dbReference type="Proteomes" id="UP000198891"/>
    </source>
</evidence>
<evidence type="ECO:0000256" key="1">
    <source>
        <dbReference type="ARBA" id="ARBA00009080"/>
    </source>
</evidence>
<reference evidence="7 8" key="1">
    <citation type="submission" date="2016-10" db="EMBL/GenBank/DDBJ databases">
        <authorList>
            <person name="de Groot N.N."/>
        </authorList>
    </citation>
    <scope>NUCLEOTIDE SEQUENCE [LARGE SCALE GENOMIC DNA]</scope>
    <source>
        <strain evidence="7 8">CGMCC 4.3491</strain>
    </source>
</reference>
<dbReference type="InterPro" id="IPR036291">
    <property type="entry name" value="NAD(P)-bd_dom_sf"/>
</dbReference>
<dbReference type="InterPro" id="IPR006115">
    <property type="entry name" value="6PGDH_NADP-bd"/>
</dbReference>
<dbReference type="PANTHER" id="PTHR43060:SF15">
    <property type="entry name" value="3-HYDROXYISOBUTYRATE DEHYDROGENASE-LIKE 1, MITOCHONDRIAL-RELATED"/>
    <property type="match status" value="1"/>
</dbReference>
<dbReference type="PIRSF" id="PIRSF000103">
    <property type="entry name" value="HIBADH"/>
    <property type="match status" value="1"/>
</dbReference>
<keyword evidence="3" id="KW-0520">NAD</keyword>
<evidence type="ECO:0000256" key="2">
    <source>
        <dbReference type="ARBA" id="ARBA00023002"/>
    </source>
</evidence>
<gene>
    <name evidence="7" type="ORF">SAMN05216554_1152</name>
</gene>
<feature type="domain" description="6-phosphogluconate dehydrogenase NADP-binding" evidence="5">
    <location>
        <begin position="10"/>
        <end position="167"/>
    </location>
</feature>
<dbReference type="InterPro" id="IPR015815">
    <property type="entry name" value="HIBADH-related"/>
</dbReference>
<evidence type="ECO:0000313" key="7">
    <source>
        <dbReference type="EMBL" id="SDY68417.1"/>
    </source>
</evidence>
<dbReference type="SUPFAM" id="SSF51735">
    <property type="entry name" value="NAD(P)-binding Rossmann-fold domains"/>
    <property type="match status" value="1"/>
</dbReference>
<dbReference type="Pfam" id="PF14833">
    <property type="entry name" value="NAD_binding_11"/>
    <property type="match status" value="1"/>
</dbReference>
<sequence>MTDATTRPAIGFVGLGDQGAPIAQAIVDGGFPLHVWARHESSYAALGEREFVRHTTVEEMAAASDIVSLCVPEDSDVLALAGDGGLLAAMKPGSILVNHSTGLPAEARHLARLAAPHQVDVLDAPVSGGNAVALARQLTTIVGGDDAAVARATPVFDTFSKSVIHAGPVGSGQYGKLFNNALMMMNHKNVIDIMALAGALDLPTAGMLDVLRTGSATSFALQAIGPSITLENVDHLVPLELIDMGLFATATETLGDARDAVVERALAGANGLSGLTALALTK</sequence>
<organism evidence="7 8">
    <name type="scientific">Herbiconiux ginsengi</name>
    <dbReference type="NCBI Taxonomy" id="381665"/>
    <lineage>
        <taxon>Bacteria</taxon>
        <taxon>Bacillati</taxon>
        <taxon>Actinomycetota</taxon>
        <taxon>Actinomycetes</taxon>
        <taxon>Micrococcales</taxon>
        <taxon>Microbacteriaceae</taxon>
        <taxon>Herbiconiux</taxon>
    </lineage>
</organism>
<feature type="active site" evidence="4">
    <location>
        <position position="176"/>
    </location>
</feature>
<feature type="domain" description="3-hydroxyisobutyrate dehydrogenase-like NAD-binding" evidence="6">
    <location>
        <begin position="170"/>
        <end position="235"/>
    </location>
</feature>
<name>A0A1H3LV47_9MICO</name>
<keyword evidence="2" id="KW-0560">Oxidoreductase</keyword>